<sequence length="223" mass="24691">MDPHIFVGEELTVKECILNLSIQELYSAKRSAIAIKLFNYFPTLPVENGSDNKNTKYLKSTHRSGYAAGQPYRHVTYITRYGGPANTLCLPKDPELSNISFTGGWSYLFGAEYEANEFAPDSTDNDVPCAVCRNTNASSSIMIPGRQSCYTGWMKEYNGRLASGHEGEAASSYTCVDNNPEYIPSGEKNENGHLFYLVGFKCGPLPCPPYHDNHQVNCVVCSK</sequence>
<gene>
    <name evidence="1" type="ORF">MEDL_13904</name>
</gene>
<comment type="caution">
    <text evidence="1">The sequence shown here is derived from an EMBL/GenBank/DDBJ whole genome shotgun (WGS) entry which is preliminary data.</text>
</comment>
<dbReference type="AlphaFoldDB" id="A0A8S3R239"/>
<dbReference type="Proteomes" id="UP000683360">
    <property type="component" value="Unassembled WGS sequence"/>
</dbReference>
<evidence type="ECO:0000313" key="1">
    <source>
        <dbReference type="EMBL" id="CAG2199178.1"/>
    </source>
</evidence>
<protein>
    <recommendedName>
        <fullName evidence="3">Short-chain collagen C4-like</fullName>
    </recommendedName>
</protein>
<dbReference type="GO" id="GO:0005615">
    <property type="term" value="C:extracellular space"/>
    <property type="evidence" value="ECO:0007669"/>
    <property type="project" value="TreeGrafter"/>
</dbReference>
<dbReference type="PANTHER" id="PTHR24024">
    <property type="entry name" value="PULMONARY SURFACTANT-ASSOCIATED PROTEIN A"/>
    <property type="match status" value="1"/>
</dbReference>
<proteinExistence type="predicted"/>
<evidence type="ECO:0000313" key="2">
    <source>
        <dbReference type="Proteomes" id="UP000683360"/>
    </source>
</evidence>
<organism evidence="1 2">
    <name type="scientific">Mytilus edulis</name>
    <name type="common">Blue mussel</name>
    <dbReference type="NCBI Taxonomy" id="6550"/>
    <lineage>
        <taxon>Eukaryota</taxon>
        <taxon>Metazoa</taxon>
        <taxon>Spiralia</taxon>
        <taxon>Lophotrochozoa</taxon>
        <taxon>Mollusca</taxon>
        <taxon>Bivalvia</taxon>
        <taxon>Autobranchia</taxon>
        <taxon>Pteriomorphia</taxon>
        <taxon>Mytilida</taxon>
        <taxon>Mytiloidea</taxon>
        <taxon>Mytilidae</taxon>
        <taxon>Mytilinae</taxon>
        <taxon>Mytilus</taxon>
    </lineage>
</organism>
<dbReference type="OrthoDB" id="6086925at2759"/>
<evidence type="ECO:0008006" key="3">
    <source>
        <dbReference type="Google" id="ProtNLM"/>
    </source>
</evidence>
<dbReference type="EMBL" id="CAJPWZ010000713">
    <property type="protein sequence ID" value="CAG2199178.1"/>
    <property type="molecule type" value="Genomic_DNA"/>
</dbReference>
<accession>A0A8S3R239</accession>
<dbReference type="PANTHER" id="PTHR24024:SF18">
    <property type="entry name" value="SHORT-CHAIN COLLAGEN C4-LIKE"/>
    <property type="match status" value="1"/>
</dbReference>
<keyword evidence="2" id="KW-1185">Reference proteome</keyword>
<name>A0A8S3R239_MYTED</name>
<reference evidence="1" key="1">
    <citation type="submission" date="2021-03" db="EMBL/GenBank/DDBJ databases">
        <authorList>
            <person name="Bekaert M."/>
        </authorList>
    </citation>
    <scope>NUCLEOTIDE SEQUENCE</scope>
</reference>
<dbReference type="InterPro" id="IPR051077">
    <property type="entry name" value="Ca-dependent_lectin"/>
</dbReference>